<evidence type="ECO:0000256" key="4">
    <source>
        <dbReference type="SAM" id="Phobius"/>
    </source>
</evidence>
<organism evidence="6">
    <name type="scientific">Medioppia subpectinata</name>
    <dbReference type="NCBI Taxonomy" id="1979941"/>
    <lineage>
        <taxon>Eukaryota</taxon>
        <taxon>Metazoa</taxon>
        <taxon>Ecdysozoa</taxon>
        <taxon>Arthropoda</taxon>
        <taxon>Chelicerata</taxon>
        <taxon>Arachnida</taxon>
        <taxon>Acari</taxon>
        <taxon>Acariformes</taxon>
        <taxon>Sarcoptiformes</taxon>
        <taxon>Oribatida</taxon>
        <taxon>Brachypylina</taxon>
        <taxon>Oppioidea</taxon>
        <taxon>Oppiidae</taxon>
        <taxon>Medioppia</taxon>
    </lineage>
</organism>
<dbReference type="Gene3D" id="3.10.50.10">
    <property type="match status" value="3"/>
</dbReference>
<dbReference type="PANTHER" id="PTHR11177">
    <property type="entry name" value="CHITINASE"/>
    <property type="match status" value="1"/>
</dbReference>
<evidence type="ECO:0000313" key="7">
    <source>
        <dbReference type="Proteomes" id="UP000759131"/>
    </source>
</evidence>
<reference evidence="6" key="1">
    <citation type="submission" date="2020-11" db="EMBL/GenBank/DDBJ databases">
        <authorList>
            <person name="Tran Van P."/>
        </authorList>
    </citation>
    <scope>NUCLEOTIDE SEQUENCE</scope>
</reference>
<accession>A0A7R9Q024</accession>
<name>A0A7R9Q024_9ACAR</name>
<dbReference type="InterPro" id="IPR001223">
    <property type="entry name" value="Glyco_hydro18_cat"/>
</dbReference>
<protein>
    <recommendedName>
        <fullName evidence="5">GH18 domain-containing protein</fullName>
    </recommendedName>
</protein>
<feature type="domain" description="GH18" evidence="5">
    <location>
        <begin position="84"/>
        <end position="431"/>
    </location>
</feature>
<evidence type="ECO:0000256" key="1">
    <source>
        <dbReference type="ARBA" id="ARBA00022801"/>
    </source>
</evidence>
<dbReference type="InterPro" id="IPR029070">
    <property type="entry name" value="Chitinase_insertion_sf"/>
</dbReference>
<dbReference type="Proteomes" id="UP000759131">
    <property type="component" value="Unassembled WGS sequence"/>
</dbReference>
<keyword evidence="7" id="KW-1185">Reference proteome</keyword>
<dbReference type="Gene3D" id="3.20.20.80">
    <property type="entry name" value="Glycosidases"/>
    <property type="match status" value="6"/>
</dbReference>
<dbReference type="Pfam" id="PF00704">
    <property type="entry name" value="Glyco_hydro_18"/>
    <property type="match status" value="6"/>
</dbReference>
<dbReference type="PANTHER" id="PTHR11177:SF317">
    <property type="entry name" value="CHITINASE 12-RELATED"/>
    <property type="match status" value="1"/>
</dbReference>
<gene>
    <name evidence="6" type="ORF">OSB1V03_LOCUS7643</name>
</gene>
<dbReference type="PROSITE" id="PS01095">
    <property type="entry name" value="GH18_1"/>
    <property type="match status" value="1"/>
</dbReference>
<dbReference type="AlphaFoldDB" id="A0A7R9Q024"/>
<dbReference type="InterPro" id="IPR011583">
    <property type="entry name" value="Chitinase_II/V-like_cat"/>
</dbReference>
<evidence type="ECO:0000256" key="2">
    <source>
        <dbReference type="ARBA" id="ARBA00023295"/>
    </source>
</evidence>
<dbReference type="EMBL" id="OC859107">
    <property type="protein sequence ID" value="CAD7627213.1"/>
    <property type="molecule type" value="Genomic_DNA"/>
</dbReference>
<dbReference type="InterPro" id="IPR050314">
    <property type="entry name" value="Glycosyl_Hydrlase_18"/>
</dbReference>
<dbReference type="PROSITE" id="PS51910">
    <property type="entry name" value="GH18_2"/>
    <property type="match status" value="4"/>
</dbReference>
<dbReference type="EMBL" id="CAJPIZ010004532">
    <property type="protein sequence ID" value="CAG2107643.1"/>
    <property type="molecule type" value="Genomic_DNA"/>
</dbReference>
<feature type="domain" description="GH18" evidence="5">
    <location>
        <begin position="424"/>
        <end position="1062"/>
    </location>
</feature>
<dbReference type="SMART" id="SM00636">
    <property type="entry name" value="Glyco_18"/>
    <property type="match status" value="3"/>
</dbReference>
<proteinExistence type="predicted"/>
<dbReference type="GO" id="GO:0004568">
    <property type="term" value="F:chitinase activity"/>
    <property type="evidence" value="ECO:0007669"/>
    <property type="project" value="TreeGrafter"/>
</dbReference>
<evidence type="ECO:0000313" key="6">
    <source>
        <dbReference type="EMBL" id="CAD7627213.1"/>
    </source>
</evidence>
<keyword evidence="1 3" id="KW-0378">Hydrolase</keyword>
<keyword evidence="2 3" id="KW-0326">Glycosidase</keyword>
<keyword evidence="4" id="KW-0812">Transmembrane</keyword>
<feature type="domain" description="GH18" evidence="5">
    <location>
        <begin position="1"/>
        <end position="88"/>
    </location>
</feature>
<dbReference type="GO" id="GO:0005576">
    <property type="term" value="C:extracellular region"/>
    <property type="evidence" value="ECO:0007669"/>
    <property type="project" value="TreeGrafter"/>
</dbReference>
<feature type="transmembrane region" description="Helical" evidence="4">
    <location>
        <begin position="1069"/>
        <end position="1094"/>
    </location>
</feature>
<dbReference type="InterPro" id="IPR001579">
    <property type="entry name" value="Glyco_hydro_18_chit_AS"/>
</dbReference>
<feature type="non-terminal residue" evidence="6">
    <location>
        <position position="1"/>
    </location>
</feature>
<evidence type="ECO:0000259" key="5">
    <source>
        <dbReference type="PROSITE" id="PS51910"/>
    </source>
</evidence>
<dbReference type="GO" id="GO:0005975">
    <property type="term" value="P:carbohydrate metabolic process"/>
    <property type="evidence" value="ECO:0007669"/>
    <property type="project" value="InterPro"/>
</dbReference>
<keyword evidence="4" id="KW-0472">Membrane</keyword>
<feature type="domain" description="GH18" evidence="5">
    <location>
        <begin position="1087"/>
        <end position="1205"/>
    </location>
</feature>
<dbReference type="SUPFAM" id="SSF54556">
    <property type="entry name" value="Chitinase insertion domain"/>
    <property type="match status" value="2"/>
</dbReference>
<dbReference type="SUPFAM" id="SSF51445">
    <property type="entry name" value="(Trans)glycosidases"/>
    <property type="match status" value="5"/>
</dbReference>
<dbReference type="InterPro" id="IPR017853">
    <property type="entry name" value="GH"/>
</dbReference>
<sequence>ELRAAFDKESPKLSLSAAVQAGLPGGAIDKGYDIPALSKALDYLCVMTYDLAGVWDQKTGHHSDFKRSTEWSKSYVEKGFPKEKVLVGVAFYGRGYTLKDAAQHATGAPIAAAWVKANGYGGIIMWEVGQDDVKGTCCSVKFPMLRAINNAVAGYGMPDQPFSHMVNDPKLRAPFIKHTVAYLKKYGFDGLDLDWEYPVCWGGDCTKGPATDKLNFGKLLLELRQAFIKQKPRLLLSAAVSVAIVGRYDVAYDIPAMAKALDYMCVMTYDMHGVWDKKLGHHGAFGLFLNWTMPYVAKGFPKQKIMMGVPFYGRGFTMTDPAKHYAGNAITGVGNTPAGDNGESMYSELCDLVKTKGWAKLRNSHYGSDPYAYHDNIWVGYDDPFQAYDKAKWAKDHGFGGIMVWEIGQDDQKKCCSLPLCLSLRVICFYPEYRFVDLPPKDFEPTLCTHIHFAYHWLDATRNVIVDAHGSARPALYNSLKTLKKRNSKLKLMVVLGGSGMPNEPMSAMISGPKLRAAFIKNTIAYLKKYGFDGLSMNWLYPVCWSGNCTAGPTSDNPNFGKLMTELRQAFNKQKPRLLLSATIAGSYTGSPSDKAYDLTAISKAVDYLTIIAYGATPAMRAAKTAFHWSNMVLAYNWVQPYIDRGVPKAKIVVGLSFYGIVLTLKDPTQHIVGAPITGVGNTPAGAGSMANYTEICDLVKNKGWIKETNKNERPNFQCSARLTMYFSTLEKGSQLTLSVSVCMRVICFYPEYRFVDLPPKDFDPTLCTHIHFAFHWLDATRNVILDAHGSARPALYNSLKALKKRNSKLKLMVVLGGWGMPDQPMSTMISGPKLRAAFIKNTIAYLKKYGFDGISMNWILPVCWSGDCTKGPTSDNPNFAYDLTAIAKAVDYLTVSAYGATPGVTKNVYHWGDMMRAGAWVKPYVDRGVPKAKIVVSLPFHGRAFTLQDPTQHTVGAPITGVGNTPAGAGGMANYTEICDLVKNKGWTKERNKNGNDPIAYNGSILVTYDDPWQVYIKAKYVKDNGYGGVLAWEIGQDDRHFCCTVRFPMLRAINNVLFNTGKGISTYVWVCVALIFAQLSLCVSLRVVCYYFDDHWKNFPPKDIDPTLCTHFHLAFHLLDANKNVIVDHTGAARPALYSAVKALKKRNPKLKTLISLGGPVIYDNLFSAIVSDPKLRAGFIKNTIAYLKKYGFDGLSIAWQYP</sequence>
<evidence type="ECO:0000256" key="3">
    <source>
        <dbReference type="RuleBase" id="RU000489"/>
    </source>
</evidence>
<dbReference type="GO" id="GO:0008061">
    <property type="term" value="F:chitin binding"/>
    <property type="evidence" value="ECO:0007669"/>
    <property type="project" value="InterPro"/>
</dbReference>
<feature type="non-terminal residue" evidence="6">
    <location>
        <position position="1205"/>
    </location>
</feature>
<keyword evidence="4" id="KW-1133">Transmembrane helix</keyword>
<dbReference type="OrthoDB" id="6487230at2759"/>
<dbReference type="GO" id="GO:0006032">
    <property type="term" value="P:chitin catabolic process"/>
    <property type="evidence" value="ECO:0007669"/>
    <property type="project" value="TreeGrafter"/>
</dbReference>